<evidence type="ECO:0000256" key="1">
    <source>
        <dbReference type="ARBA" id="ARBA00001974"/>
    </source>
</evidence>
<comment type="caution">
    <text evidence="6">The sequence shown here is derived from an EMBL/GenBank/DDBJ whole genome shotgun (WGS) entry which is preliminary data.</text>
</comment>
<dbReference type="Gene3D" id="3.40.50.360">
    <property type="match status" value="1"/>
</dbReference>
<evidence type="ECO:0000313" key="6">
    <source>
        <dbReference type="EMBL" id="OOF37352.1"/>
    </source>
</evidence>
<dbReference type="InterPro" id="IPR003680">
    <property type="entry name" value="Flavodoxin_fold"/>
</dbReference>
<evidence type="ECO:0000259" key="5">
    <source>
        <dbReference type="Pfam" id="PF02525"/>
    </source>
</evidence>
<dbReference type="RefSeq" id="WP_077426526.1">
    <property type="nucleotide sequence ID" value="NZ_MLHH01000004.1"/>
</dbReference>
<dbReference type="InterPro" id="IPR029039">
    <property type="entry name" value="Flavoprotein-like_sf"/>
</dbReference>
<proteinExistence type="inferred from homology"/>
<dbReference type="OrthoDB" id="9798454at2"/>
<keyword evidence="3" id="KW-0274">FAD</keyword>
<sequence length="193" mass="21888">MNILLLDGGKAFGHSNGQLNHTLHHTACEVLKQLGHNIQETVIDNGYNIEEEVEKFLWMDAVIWQMPGWWMGEPWTVKKYIDEVFTAGHGKLYHSDGRHRVEPTKGYGTGGLLHGKKHMLSLTWNAPIEAFTAPNDFFEEQGVDGVYLHFHKANEFIGIKEALPTFICNDVIKSPDVPKYIADYKAHLTKVFG</sequence>
<evidence type="ECO:0000256" key="4">
    <source>
        <dbReference type="ARBA" id="ARBA00037981"/>
    </source>
</evidence>
<feature type="domain" description="Flavodoxin-like fold" evidence="5">
    <location>
        <begin position="1"/>
        <end position="188"/>
    </location>
</feature>
<dbReference type="PANTHER" id="PTHR46305:SF3">
    <property type="entry name" value="NADPH:QUINONE OXIDOREDUCTASE MDAB"/>
    <property type="match status" value="1"/>
</dbReference>
<comment type="cofactor">
    <cofactor evidence="1">
        <name>FAD</name>
        <dbReference type="ChEBI" id="CHEBI:57692"/>
    </cofactor>
</comment>
<keyword evidence="2" id="KW-0285">Flavoprotein</keyword>
<protein>
    <submittedName>
        <fullName evidence="6">NADPH quinone reductase MdaB</fullName>
    </submittedName>
</protein>
<comment type="similarity">
    <text evidence="4">Belongs to the oxidoreductase MdaB family.</text>
</comment>
<dbReference type="InterPro" id="IPR052397">
    <property type="entry name" value="NADPH-QR_MdaB"/>
</dbReference>
<dbReference type="AlphaFoldDB" id="A0A1V3IBZ8"/>
<name>A0A1V3IBZ8_9PAST</name>
<dbReference type="SUPFAM" id="SSF52218">
    <property type="entry name" value="Flavoproteins"/>
    <property type="match status" value="1"/>
</dbReference>
<evidence type="ECO:0000256" key="3">
    <source>
        <dbReference type="ARBA" id="ARBA00022827"/>
    </source>
</evidence>
<dbReference type="Pfam" id="PF02525">
    <property type="entry name" value="Flavodoxin_2"/>
    <property type="match status" value="1"/>
</dbReference>
<evidence type="ECO:0000256" key="2">
    <source>
        <dbReference type="ARBA" id="ARBA00022630"/>
    </source>
</evidence>
<dbReference type="EMBL" id="MLHH01000004">
    <property type="protein sequence ID" value="OOF37352.1"/>
    <property type="molecule type" value="Genomic_DNA"/>
</dbReference>
<evidence type="ECO:0000313" key="7">
    <source>
        <dbReference type="Proteomes" id="UP000189437"/>
    </source>
</evidence>
<keyword evidence="7" id="KW-1185">Reference proteome</keyword>
<accession>A0A1V3IBZ8</accession>
<dbReference type="STRING" id="1908258.BKK48_01925"/>
<dbReference type="PANTHER" id="PTHR46305">
    <property type="match status" value="1"/>
</dbReference>
<gene>
    <name evidence="6" type="ORF">BKK48_01925</name>
</gene>
<reference evidence="6 7" key="1">
    <citation type="submission" date="2016-10" db="EMBL/GenBank/DDBJ databases">
        <title>Rodentibacter gen. nov. and new species.</title>
        <authorList>
            <person name="Christensen H."/>
        </authorList>
    </citation>
    <scope>NUCLEOTIDE SEQUENCE [LARGE SCALE GENOMIC DNA]</scope>
    <source>
        <strain evidence="6 7">Ac69</strain>
    </source>
</reference>
<dbReference type="Proteomes" id="UP000189437">
    <property type="component" value="Unassembled WGS sequence"/>
</dbReference>
<organism evidence="6 7">
    <name type="scientific">Rodentibacter heidelbergensis</name>
    <dbReference type="NCBI Taxonomy" id="1908258"/>
    <lineage>
        <taxon>Bacteria</taxon>
        <taxon>Pseudomonadati</taxon>
        <taxon>Pseudomonadota</taxon>
        <taxon>Gammaproteobacteria</taxon>
        <taxon>Pasteurellales</taxon>
        <taxon>Pasteurellaceae</taxon>
        <taxon>Rodentibacter</taxon>
    </lineage>
</organism>